<feature type="compositionally biased region" description="Basic and acidic residues" evidence="1">
    <location>
        <begin position="305"/>
        <end position="322"/>
    </location>
</feature>
<evidence type="ECO:0000313" key="3">
    <source>
        <dbReference type="Proteomes" id="UP001085076"/>
    </source>
</evidence>
<feature type="compositionally biased region" description="Basic and acidic residues" evidence="1">
    <location>
        <begin position="381"/>
        <end position="391"/>
    </location>
</feature>
<evidence type="ECO:0000256" key="1">
    <source>
        <dbReference type="SAM" id="MobiDB-lite"/>
    </source>
</evidence>
<reference evidence="2" key="2">
    <citation type="journal article" date="2022" name="Hortic Res">
        <title>The genome of Dioscorea zingiberensis sheds light on the biosynthesis, origin and evolution of the medicinally important diosgenin saponins.</title>
        <authorList>
            <person name="Li Y."/>
            <person name="Tan C."/>
            <person name="Li Z."/>
            <person name="Guo J."/>
            <person name="Li S."/>
            <person name="Chen X."/>
            <person name="Wang C."/>
            <person name="Dai X."/>
            <person name="Yang H."/>
            <person name="Song W."/>
            <person name="Hou L."/>
            <person name="Xu J."/>
            <person name="Tong Z."/>
            <person name="Xu A."/>
            <person name="Yuan X."/>
            <person name="Wang W."/>
            <person name="Yang Q."/>
            <person name="Chen L."/>
            <person name="Sun Z."/>
            <person name="Wang K."/>
            <person name="Pan B."/>
            <person name="Chen J."/>
            <person name="Bao Y."/>
            <person name="Liu F."/>
            <person name="Qi X."/>
            <person name="Gang D.R."/>
            <person name="Wen J."/>
            <person name="Li J."/>
        </authorList>
    </citation>
    <scope>NUCLEOTIDE SEQUENCE</scope>
    <source>
        <strain evidence="2">Dzin_1.0</strain>
    </source>
</reference>
<dbReference type="OrthoDB" id="7486164at2759"/>
<organism evidence="2 3">
    <name type="scientific">Dioscorea zingiberensis</name>
    <dbReference type="NCBI Taxonomy" id="325984"/>
    <lineage>
        <taxon>Eukaryota</taxon>
        <taxon>Viridiplantae</taxon>
        <taxon>Streptophyta</taxon>
        <taxon>Embryophyta</taxon>
        <taxon>Tracheophyta</taxon>
        <taxon>Spermatophyta</taxon>
        <taxon>Magnoliopsida</taxon>
        <taxon>Liliopsida</taxon>
        <taxon>Dioscoreales</taxon>
        <taxon>Dioscoreaceae</taxon>
        <taxon>Dioscorea</taxon>
    </lineage>
</organism>
<dbReference type="AlphaFoldDB" id="A0A9D5CYL6"/>
<dbReference type="EMBL" id="JAGGNH010000002">
    <property type="protein sequence ID" value="KAJ0981941.1"/>
    <property type="molecule type" value="Genomic_DNA"/>
</dbReference>
<feature type="region of interest" description="Disordered" evidence="1">
    <location>
        <begin position="543"/>
        <end position="575"/>
    </location>
</feature>
<feature type="compositionally biased region" description="Basic residues" evidence="1">
    <location>
        <begin position="566"/>
        <end position="575"/>
    </location>
</feature>
<protein>
    <recommendedName>
        <fullName evidence="4">CCHC-type domain-containing protein</fullName>
    </recommendedName>
</protein>
<dbReference type="Proteomes" id="UP001085076">
    <property type="component" value="Miscellaneous, Linkage group lg02"/>
</dbReference>
<feature type="region of interest" description="Disordered" evidence="1">
    <location>
        <begin position="284"/>
        <end position="346"/>
    </location>
</feature>
<reference evidence="2" key="1">
    <citation type="submission" date="2021-03" db="EMBL/GenBank/DDBJ databases">
        <authorList>
            <person name="Li Z."/>
            <person name="Yang C."/>
        </authorList>
    </citation>
    <scope>NUCLEOTIDE SEQUENCE</scope>
    <source>
        <strain evidence="2">Dzin_1.0</strain>
        <tissue evidence="2">Leaf</tissue>
    </source>
</reference>
<feature type="region of interest" description="Disordered" evidence="1">
    <location>
        <begin position="36"/>
        <end position="82"/>
    </location>
</feature>
<comment type="caution">
    <text evidence="2">The sequence shown here is derived from an EMBL/GenBank/DDBJ whole genome shotgun (WGS) entry which is preliminary data.</text>
</comment>
<evidence type="ECO:0008006" key="4">
    <source>
        <dbReference type="Google" id="ProtNLM"/>
    </source>
</evidence>
<name>A0A9D5CYL6_9LILI</name>
<feature type="region of interest" description="Disordered" evidence="1">
    <location>
        <begin position="362"/>
        <end position="485"/>
    </location>
</feature>
<accession>A0A9D5CYL6</accession>
<sequence>MIDCRRVEVCRRCERPGHRATKCTVPSSELGIYQSHEGEPSCNKGKKKGGPCVAASGEPSDRECKQEGRATNHQKIKSETEENHNGSIAIDDSMVEEIRWLRTLTIATVTKGFAGLEPHKKVMAEIAGLTAPELAWKVEPFEDGRFLIHCPSADIARNIESKGELSFPGFTVRCDPCPAATNSTGKAEGELRWIHAKGLPIFCRRRDMIARLLKPVGDLVYLAREGVFYAGHYKAMIRVRRGKKLPIILNYSVLTNKYTVRVELARGEPPLPWDLPPEKTVAPGGAVKAVGGDRLLTRKNPIGPLEKDQSRGAGPEKYDKPPAHATPSSAKQAVVRGSRGGMEASSAFSQPVINGVDDEHVEGQNARQPQKTKANVLFGSRHVDGYGESSRKNQNMRALPSTRLHENSGVDSCNSPKDGQLAPFAQPPQSKREGKRVIGVDSDKGHVASFDGERQSRSQPLIKHKNDDNGLWQGKKSEQSSTMNKNEVLKENCNDISNGKKNTLPLYSDFGMDDIMDADEEWADHLEKEIAIEMENLWNTQLDVNDDKQDEKGTNFCSSDPTNDQKKRHTKKNFQ</sequence>
<feature type="compositionally biased region" description="Basic and acidic residues" evidence="1">
    <location>
        <begin position="59"/>
        <end position="82"/>
    </location>
</feature>
<keyword evidence="3" id="KW-1185">Reference proteome</keyword>
<proteinExistence type="predicted"/>
<evidence type="ECO:0000313" key="2">
    <source>
        <dbReference type="EMBL" id="KAJ0981941.1"/>
    </source>
</evidence>
<gene>
    <name evidence="2" type="ORF">J5N97_010196</name>
</gene>
<feature type="compositionally biased region" description="Basic and acidic residues" evidence="1">
    <location>
        <begin position="430"/>
        <end position="456"/>
    </location>
</feature>